<evidence type="ECO:0000313" key="2">
    <source>
        <dbReference type="EMBL" id="KAK0401393.1"/>
    </source>
</evidence>
<evidence type="ECO:0000313" key="3">
    <source>
        <dbReference type="Proteomes" id="UP001175271"/>
    </source>
</evidence>
<gene>
    <name evidence="2" type="ORF">QR680_015759</name>
</gene>
<protein>
    <submittedName>
        <fullName evidence="2">Uncharacterized protein</fullName>
    </submittedName>
</protein>
<dbReference type="Proteomes" id="UP001175271">
    <property type="component" value="Unassembled WGS sequence"/>
</dbReference>
<comment type="caution">
    <text evidence="2">The sequence shown here is derived from an EMBL/GenBank/DDBJ whole genome shotgun (WGS) entry which is preliminary data.</text>
</comment>
<reference evidence="2" key="1">
    <citation type="submission" date="2023-06" db="EMBL/GenBank/DDBJ databases">
        <title>Genomic analysis of the entomopathogenic nematode Steinernema hermaphroditum.</title>
        <authorList>
            <person name="Schwarz E.M."/>
            <person name="Heppert J.K."/>
            <person name="Baniya A."/>
            <person name="Schwartz H.T."/>
            <person name="Tan C.-H."/>
            <person name="Antoshechkin I."/>
            <person name="Sternberg P.W."/>
            <person name="Goodrich-Blair H."/>
            <person name="Dillman A.R."/>
        </authorList>
    </citation>
    <scope>NUCLEOTIDE SEQUENCE</scope>
    <source>
        <strain evidence="2">PS9179</strain>
        <tissue evidence="2">Whole animal</tissue>
    </source>
</reference>
<proteinExistence type="predicted"/>
<name>A0AA39H8V4_9BILA</name>
<keyword evidence="1" id="KW-1133">Transmembrane helix</keyword>
<evidence type="ECO:0000256" key="1">
    <source>
        <dbReference type="SAM" id="Phobius"/>
    </source>
</evidence>
<feature type="transmembrane region" description="Helical" evidence="1">
    <location>
        <begin position="35"/>
        <end position="57"/>
    </location>
</feature>
<keyword evidence="1" id="KW-0812">Transmembrane</keyword>
<keyword evidence="3" id="KW-1185">Reference proteome</keyword>
<dbReference type="EMBL" id="JAUCMV010000004">
    <property type="protein sequence ID" value="KAK0401393.1"/>
    <property type="molecule type" value="Genomic_DNA"/>
</dbReference>
<keyword evidence="1" id="KW-0472">Membrane</keyword>
<sequence>MSRFWEGSEVQLRRKELPHVSFYQTFASEEMSDSFLLLASAYIFLVLVAIIISYCCIRRESIAKLYNRTSRFCFPYETLIRNERKTTTVTLV</sequence>
<dbReference type="AlphaFoldDB" id="A0AA39H8V4"/>
<organism evidence="2 3">
    <name type="scientific">Steinernema hermaphroditum</name>
    <dbReference type="NCBI Taxonomy" id="289476"/>
    <lineage>
        <taxon>Eukaryota</taxon>
        <taxon>Metazoa</taxon>
        <taxon>Ecdysozoa</taxon>
        <taxon>Nematoda</taxon>
        <taxon>Chromadorea</taxon>
        <taxon>Rhabditida</taxon>
        <taxon>Tylenchina</taxon>
        <taxon>Panagrolaimomorpha</taxon>
        <taxon>Strongyloidoidea</taxon>
        <taxon>Steinernematidae</taxon>
        <taxon>Steinernema</taxon>
    </lineage>
</organism>
<accession>A0AA39H8V4</accession>